<reference evidence="2" key="1">
    <citation type="journal article" date="2014" name="Int. J. Syst. Evol. Microbiol.">
        <title>Complete genome sequence of Corynebacterium casei LMG S-19264T (=DSM 44701T), isolated from a smear-ripened cheese.</title>
        <authorList>
            <consortium name="US DOE Joint Genome Institute (JGI-PGF)"/>
            <person name="Walter F."/>
            <person name="Albersmeier A."/>
            <person name="Kalinowski J."/>
            <person name="Ruckert C."/>
        </authorList>
    </citation>
    <scope>NUCLEOTIDE SEQUENCE</scope>
    <source>
        <strain evidence="2">JCM 4125</strain>
    </source>
</reference>
<dbReference type="Proteomes" id="UP000646776">
    <property type="component" value="Unassembled WGS sequence"/>
</dbReference>
<keyword evidence="3" id="KW-1185">Reference proteome</keyword>
<gene>
    <name evidence="2" type="ORF">GCM10010226_31050</name>
</gene>
<accession>A0A918HBX8</accession>
<dbReference type="RefSeq" id="WP_229870247.1">
    <property type="nucleotide sequence ID" value="NZ_BMSA01000007.1"/>
</dbReference>
<proteinExistence type="predicted"/>
<feature type="region of interest" description="Disordered" evidence="1">
    <location>
        <begin position="1"/>
        <end position="49"/>
    </location>
</feature>
<dbReference type="EMBL" id="BMSA01000007">
    <property type="protein sequence ID" value="GGT51672.1"/>
    <property type="molecule type" value="Genomic_DNA"/>
</dbReference>
<dbReference type="AlphaFoldDB" id="A0A918HBX8"/>
<name>A0A918HBX8_9ACTN</name>
<evidence type="ECO:0000256" key="1">
    <source>
        <dbReference type="SAM" id="MobiDB-lite"/>
    </source>
</evidence>
<sequence length="64" mass="6541">MRTATADRTATAECDDGDVAVGGGFSTDNGSMRDSFPVGTPPDGWTATTTANQPITAFVVCVTQ</sequence>
<comment type="caution">
    <text evidence="2">The sequence shown here is derived from an EMBL/GenBank/DDBJ whole genome shotgun (WGS) entry which is preliminary data.</text>
</comment>
<organism evidence="2 3">
    <name type="scientific">Streptomyces phaeofaciens</name>
    <dbReference type="NCBI Taxonomy" id="68254"/>
    <lineage>
        <taxon>Bacteria</taxon>
        <taxon>Bacillati</taxon>
        <taxon>Actinomycetota</taxon>
        <taxon>Actinomycetes</taxon>
        <taxon>Kitasatosporales</taxon>
        <taxon>Streptomycetaceae</taxon>
        <taxon>Streptomyces</taxon>
    </lineage>
</organism>
<reference evidence="2" key="2">
    <citation type="submission" date="2020-09" db="EMBL/GenBank/DDBJ databases">
        <authorList>
            <person name="Sun Q."/>
            <person name="Ohkuma M."/>
        </authorList>
    </citation>
    <scope>NUCLEOTIDE SEQUENCE</scope>
    <source>
        <strain evidence="2">JCM 4125</strain>
    </source>
</reference>
<evidence type="ECO:0000313" key="2">
    <source>
        <dbReference type="EMBL" id="GGT51672.1"/>
    </source>
</evidence>
<feature type="compositionally biased region" description="Low complexity" evidence="1">
    <location>
        <begin position="1"/>
        <end position="12"/>
    </location>
</feature>
<protein>
    <submittedName>
        <fullName evidence="2">Uncharacterized protein</fullName>
    </submittedName>
</protein>
<evidence type="ECO:0000313" key="3">
    <source>
        <dbReference type="Proteomes" id="UP000646776"/>
    </source>
</evidence>